<reference evidence="1 2" key="1">
    <citation type="journal article" date="2018" name="Front. Plant Sci.">
        <title>Red Clover (Trifolium pratense) and Zigzag Clover (T. medium) - A Picture of Genomic Similarities and Differences.</title>
        <authorList>
            <person name="Dluhosova J."/>
            <person name="Istvanek J."/>
            <person name="Nedelnik J."/>
            <person name="Repkova J."/>
        </authorList>
    </citation>
    <scope>NUCLEOTIDE SEQUENCE [LARGE SCALE GENOMIC DNA]</scope>
    <source>
        <strain evidence="2">cv. 10/8</strain>
        <tissue evidence="1">Leaf</tissue>
    </source>
</reference>
<proteinExistence type="predicted"/>
<feature type="non-terminal residue" evidence="1">
    <location>
        <position position="31"/>
    </location>
</feature>
<dbReference type="EMBL" id="LXQA010833606">
    <property type="protein sequence ID" value="MCI73216.1"/>
    <property type="molecule type" value="Genomic_DNA"/>
</dbReference>
<dbReference type="AlphaFoldDB" id="A0A392UL85"/>
<protein>
    <submittedName>
        <fullName evidence="1">Uncharacterized protein</fullName>
    </submittedName>
</protein>
<dbReference type="Proteomes" id="UP000265520">
    <property type="component" value="Unassembled WGS sequence"/>
</dbReference>
<sequence>MTIPKKAVLNCIGDGDGDSRGQREATLLKIL</sequence>
<name>A0A392UL85_9FABA</name>
<keyword evidence="2" id="KW-1185">Reference proteome</keyword>
<evidence type="ECO:0000313" key="2">
    <source>
        <dbReference type="Proteomes" id="UP000265520"/>
    </source>
</evidence>
<comment type="caution">
    <text evidence="1">The sequence shown here is derived from an EMBL/GenBank/DDBJ whole genome shotgun (WGS) entry which is preliminary data.</text>
</comment>
<accession>A0A392UL85</accession>
<organism evidence="1 2">
    <name type="scientific">Trifolium medium</name>
    <dbReference type="NCBI Taxonomy" id="97028"/>
    <lineage>
        <taxon>Eukaryota</taxon>
        <taxon>Viridiplantae</taxon>
        <taxon>Streptophyta</taxon>
        <taxon>Embryophyta</taxon>
        <taxon>Tracheophyta</taxon>
        <taxon>Spermatophyta</taxon>
        <taxon>Magnoliopsida</taxon>
        <taxon>eudicotyledons</taxon>
        <taxon>Gunneridae</taxon>
        <taxon>Pentapetalae</taxon>
        <taxon>rosids</taxon>
        <taxon>fabids</taxon>
        <taxon>Fabales</taxon>
        <taxon>Fabaceae</taxon>
        <taxon>Papilionoideae</taxon>
        <taxon>50 kb inversion clade</taxon>
        <taxon>NPAAA clade</taxon>
        <taxon>Hologalegina</taxon>
        <taxon>IRL clade</taxon>
        <taxon>Trifolieae</taxon>
        <taxon>Trifolium</taxon>
    </lineage>
</organism>
<evidence type="ECO:0000313" key="1">
    <source>
        <dbReference type="EMBL" id="MCI73216.1"/>
    </source>
</evidence>